<name>A0A0S2W7N4_9FIRM</name>
<keyword evidence="1" id="KW-0472">Membrane</keyword>
<dbReference type="GeneID" id="93230262"/>
<evidence type="ECO:0008006" key="6">
    <source>
        <dbReference type="Google" id="ProtNLM"/>
    </source>
</evidence>
<evidence type="ECO:0000313" key="2">
    <source>
        <dbReference type="EMBL" id="ALP95266.1"/>
    </source>
</evidence>
<dbReference type="KEGG" id="ibu:IB211_02875c"/>
<keyword evidence="1" id="KW-1133">Transmembrane helix</keyword>
<evidence type="ECO:0000256" key="1">
    <source>
        <dbReference type="SAM" id="Phobius"/>
    </source>
</evidence>
<keyword evidence="1" id="KW-0812">Transmembrane</keyword>
<reference evidence="2 4" key="1">
    <citation type="journal article" date="2015" name="Nat. Commun.">
        <title>Production of butyrate from lysine and the Amadori product fructoselysine by a human gut commensal.</title>
        <authorList>
            <person name="Bui T.P."/>
            <person name="Ritari J."/>
            <person name="Boeren S."/>
            <person name="de Waard P."/>
            <person name="Plugge C.M."/>
            <person name="de Vos W.M."/>
        </authorList>
    </citation>
    <scope>NUCLEOTIDE SEQUENCE [LARGE SCALE GENOMIC DNA]</scope>
    <source>
        <strain evidence="2 4">AF211</strain>
    </source>
</reference>
<keyword evidence="4" id="KW-1185">Reference proteome</keyword>
<dbReference type="RefSeq" id="WP_033119164.1">
    <property type="nucleotide sequence ID" value="NZ_CALICV010000122.1"/>
</dbReference>
<evidence type="ECO:0000313" key="4">
    <source>
        <dbReference type="Proteomes" id="UP000064844"/>
    </source>
</evidence>
<organism evidence="2 4">
    <name type="scientific">Intestinimonas butyriciproducens</name>
    <dbReference type="NCBI Taxonomy" id="1297617"/>
    <lineage>
        <taxon>Bacteria</taxon>
        <taxon>Bacillati</taxon>
        <taxon>Bacillota</taxon>
        <taxon>Clostridia</taxon>
        <taxon>Eubacteriales</taxon>
        <taxon>Intestinimonas</taxon>
    </lineage>
</organism>
<reference evidence="3 5" key="3">
    <citation type="submission" date="2018-04" db="EMBL/GenBank/DDBJ databases">
        <title>Genomic Encyclopedia of Type Strains, Phase IV (KMG-IV): sequencing the most valuable type-strain genomes for metagenomic binning, comparative biology and taxonomic classification.</title>
        <authorList>
            <person name="Goeker M."/>
        </authorList>
    </citation>
    <scope>NUCLEOTIDE SEQUENCE [LARGE SCALE GENOMIC DNA]</scope>
    <source>
        <strain evidence="3 5">DSM 26588</strain>
    </source>
</reference>
<accession>A0A0S2W7N4</accession>
<protein>
    <recommendedName>
        <fullName evidence="6">Translation initiation factor 2</fullName>
    </recommendedName>
</protein>
<proteinExistence type="predicted"/>
<dbReference type="AlphaFoldDB" id="A0A0S2W7N4"/>
<evidence type="ECO:0000313" key="5">
    <source>
        <dbReference type="Proteomes" id="UP000245778"/>
    </source>
</evidence>
<feature type="transmembrane region" description="Helical" evidence="1">
    <location>
        <begin position="68"/>
        <end position="88"/>
    </location>
</feature>
<dbReference type="OrthoDB" id="1734350at2"/>
<dbReference type="Proteomes" id="UP000064844">
    <property type="component" value="Chromosome"/>
</dbReference>
<evidence type="ECO:0000313" key="3">
    <source>
        <dbReference type="EMBL" id="PVY47659.1"/>
    </source>
</evidence>
<gene>
    <name evidence="3" type="ORF">C7373_10819</name>
    <name evidence="2" type="ORF">IB211_02875c</name>
</gene>
<dbReference type="EMBL" id="CP011307">
    <property type="protein sequence ID" value="ALP95266.1"/>
    <property type="molecule type" value="Genomic_DNA"/>
</dbReference>
<sequence>MVKGINKRVIVVKAPDPRLFEQAIFIMREDAFAEGVSAEQVLEEAQKAAKSYVRGNTRVGRWIRFLPAPAWAAAGALVATAAWSLALFF</sequence>
<reference evidence="4" key="2">
    <citation type="submission" date="2015-04" db="EMBL/GenBank/DDBJ databases">
        <title>A butyrogenic pathway from the amino acid lysine in a human gut commensal.</title>
        <authorList>
            <person name="de Vos W.M."/>
            <person name="Bui N.T.P."/>
            <person name="Plugge C.M."/>
            <person name="Ritari J."/>
        </authorList>
    </citation>
    <scope>NUCLEOTIDE SEQUENCE [LARGE SCALE GENOMIC DNA]</scope>
    <source>
        <strain evidence="4">AF211</strain>
    </source>
</reference>
<dbReference type="eggNOG" id="ENOG5032Y04">
    <property type="taxonomic scope" value="Bacteria"/>
</dbReference>
<dbReference type="EMBL" id="QEKK01000008">
    <property type="protein sequence ID" value="PVY47659.1"/>
    <property type="molecule type" value="Genomic_DNA"/>
</dbReference>
<dbReference type="Proteomes" id="UP000245778">
    <property type="component" value="Unassembled WGS sequence"/>
</dbReference>